<name>A0A0N4WY44_HAEPC</name>
<reference evidence="1" key="1">
    <citation type="submission" date="2017-02" db="UniProtKB">
        <authorList>
            <consortium name="WormBaseParasite"/>
        </authorList>
    </citation>
    <scope>IDENTIFICATION</scope>
</reference>
<accession>A0A0N4WY44</accession>
<sequence>LHGIPMTATTIITTSAKQNHVTRPSTVPLDLAMTILIAERTRNERI</sequence>
<evidence type="ECO:0000313" key="1">
    <source>
        <dbReference type="WBParaSite" id="HPLM_0001677301-mRNA-1"/>
    </source>
</evidence>
<proteinExistence type="predicted"/>
<dbReference type="WBParaSite" id="HPLM_0001677301-mRNA-1">
    <property type="protein sequence ID" value="HPLM_0001677301-mRNA-1"/>
    <property type="gene ID" value="HPLM_0001677301"/>
</dbReference>
<dbReference type="AlphaFoldDB" id="A0A0N4WY44"/>
<protein>
    <submittedName>
        <fullName evidence="1">Transposase</fullName>
    </submittedName>
</protein>
<organism evidence="1">
    <name type="scientific">Haemonchus placei</name>
    <name type="common">Barber's pole worm</name>
    <dbReference type="NCBI Taxonomy" id="6290"/>
    <lineage>
        <taxon>Eukaryota</taxon>
        <taxon>Metazoa</taxon>
        <taxon>Ecdysozoa</taxon>
        <taxon>Nematoda</taxon>
        <taxon>Chromadorea</taxon>
        <taxon>Rhabditida</taxon>
        <taxon>Rhabditina</taxon>
        <taxon>Rhabditomorpha</taxon>
        <taxon>Strongyloidea</taxon>
        <taxon>Trichostrongylidae</taxon>
        <taxon>Haemonchus</taxon>
    </lineage>
</organism>